<name>A0A137P238_CONC2</name>
<evidence type="ECO:0000313" key="2">
    <source>
        <dbReference type="Proteomes" id="UP000070444"/>
    </source>
</evidence>
<proteinExistence type="predicted"/>
<gene>
    <name evidence="1" type="ORF">CONCODRAFT_79522</name>
</gene>
<sequence>MALVIPSRNLLNDSKKFFEKCFQMKDFQYNQWLEQYVKVSITLGSLKDCYRILKDLYKKDSKHIIGLSLLYQIEMGYYYEKYRWFILGINLLDINPRMSFPDSCQHLQEHYEIHGSLYSANMHLLVLRVIAKRIDEVPTDKIFWKWLKKSLYFWDNIDDTIDQSHKDAFSNIFKDRLAAWMNVGYPYLVPYILKLSKFDNDINLKFYHLDPDMVYYQIKCSTKLLGILSIHGL</sequence>
<accession>A0A137P238</accession>
<reference evidence="1 2" key="1">
    <citation type="journal article" date="2015" name="Genome Biol. Evol.">
        <title>Phylogenomic analyses indicate that early fungi evolved digesting cell walls of algal ancestors of land plants.</title>
        <authorList>
            <person name="Chang Y."/>
            <person name="Wang S."/>
            <person name="Sekimoto S."/>
            <person name="Aerts A.L."/>
            <person name="Choi C."/>
            <person name="Clum A."/>
            <person name="LaButti K.M."/>
            <person name="Lindquist E.A."/>
            <person name="Yee Ngan C."/>
            <person name="Ohm R.A."/>
            <person name="Salamov A.A."/>
            <person name="Grigoriev I.V."/>
            <person name="Spatafora J.W."/>
            <person name="Berbee M.L."/>
        </authorList>
    </citation>
    <scope>NUCLEOTIDE SEQUENCE [LARGE SCALE GENOMIC DNA]</scope>
    <source>
        <strain evidence="1 2">NRRL 28638</strain>
    </source>
</reference>
<evidence type="ECO:0000313" key="1">
    <source>
        <dbReference type="EMBL" id="KXN69028.1"/>
    </source>
</evidence>
<dbReference type="EMBL" id="KQ964551">
    <property type="protein sequence ID" value="KXN69028.1"/>
    <property type="molecule type" value="Genomic_DNA"/>
</dbReference>
<dbReference type="Proteomes" id="UP000070444">
    <property type="component" value="Unassembled WGS sequence"/>
</dbReference>
<organism evidence="1 2">
    <name type="scientific">Conidiobolus coronatus (strain ATCC 28846 / CBS 209.66 / NRRL 28638)</name>
    <name type="common">Delacroixia coronata</name>
    <dbReference type="NCBI Taxonomy" id="796925"/>
    <lineage>
        <taxon>Eukaryota</taxon>
        <taxon>Fungi</taxon>
        <taxon>Fungi incertae sedis</taxon>
        <taxon>Zoopagomycota</taxon>
        <taxon>Entomophthoromycotina</taxon>
        <taxon>Entomophthoromycetes</taxon>
        <taxon>Entomophthorales</taxon>
        <taxon>Ancylistaceae</taxon>
        <taxon>Conidiobolus</taxon>
    </lineage>
</organism>
<dbReference type="AlphaFoldDB" id="A0A137P238"/>
<keyword evidence="2" id="KW-1185">Reference proteome</keyword>
<protein>
    <submittedName>
        <fullName evidence="1">Uncharacterized protein</fullName>
    </submittedName>
</protein>